<evidence type="ECO:0000313" key="3">
    <source>
        <dbReference type="EMBL" id="MFI6503624.1"/>
    </source>
</evidence>
<feature type="transmembrane region" description="Helical" evidence="1">
    <location>
        <begin position="315"/>
        <end position="334"/>
    </location>
</feature>
<reference evidence="3 4" key="1">
    <citation type="submission" date="2024-10" db="EMBL/GenBank/DDBJ databases">
        <title>The Natural Products Discovery Center: Release of the First 8490 Sequenced Strains for Exploring Actinobacteria Biosynthetic Diversity.</title>
        <authorList>
            <person name="Kalkreuter E."/>
            <person name="Kautsar S.A."/>
            <person name="Yang D."/>
            <person name="Bader C.D."/>
            <person name="Teijaro C.N."/>
            <person name="Fluegel L."/>
            <person name="Davis C.M."/>
            <person name="Simpson J.R."/>
            <person name="Lauterbach L."/>
            <person name="Steele A.D."/>
            <person name="Gui C."/>
            <person name="Meng S."/>
            <person name="Li G."/>
            <person name="Viehrig K."/>
            <person name="Ye F."/>
            <person name="Su P."/>
            <person name="Kiefer A.F."/>
            <person name="Nichols A."/>
            <person name="Cepeda A.J."/>
            <person name="Yan W."/>
            <person name="Fan B."/>
            <person name="Jiang Y."/>
            <person name="Adhikari A."/>
            <person name="Zheng C.-J."/>
            <person name="Schuster L."/>
            <person name="Cowan T.M."/>
            <person name="Smanski M.J."/>
            <person name="Chevrette M.G."/>
            <person name="De Carvalho L.P.S."/>
            <person name="Shen B."/>
        </authorList>
    </citation>
    <scope>NUCLEOTIDE SEQUENCE [LARGE SCALE GENOMIC DNA]</scope>
    <source>
        <strain evidence="3 4">NPDC050545</strain>
    </source>
</reference>
<dbReference type="PANTHER" id="PTHR30590">
    <property type="entry name" value="INNER MEMBRANE PROTEIN"/>
    <property type="match status" value="1"/>
</dbReference>
<comment type="caution">
    <text evidence="3">The sequence shown here is derived from an EMBL/GenBank/DDBJ whole genome shotgun (WGS) entry which is preliminary data.</text>
</comment>
<feature type="transmembrane region" description="Helical" evidence="1">
    <location>
        <begin position="104"/>
        <end position="131"/>
    </location>
</feature>
<evidence type="ECO:0000313" key="4">
    <source>
        <dbReference type="Proteomes" id="UP001612741"/>
    </source>
</evidence>
<feature type="domain" description="DUF418" evidence="2">
    <location>
        <begin position="218"/>
        <end position="380"/>
    </location>
</feature>
<evidence type="ECO:0000259" key="2">
    <source>
        <dbReference type="Pfam" id="PF04235"/>
    </source>
</evidence>
<feature type="transmembrane region" description="Helical" evidence="1">
    <location>
        <begin position="340"/>
        <end position="360"/>
    </location>
</feature>
<proteinExistence type="predicted"/>
<dbReference type="InterPro" id="IPR052529">
    <property type="entry name" value="Bact_Transport_Assoc"/>
</dbReference>
<feature type="transmembrane region" description="Helical" evidence="1">
    <location>
        <begin position="237"/>
        <end position="260"/>
    </location>
</feature>
<dbReference type="EMBL" id="JBITGY010000012">
    <property type="protein sequence ID" value="MFI6503624.1"/>
    <property type="molecule type" value="Genomic_DNA"/>
</dbReference>
<accession>A0ABW7Z7Y3</accession>
<dbReference type="PANTHER" id="PTHR30590:SF2">
    <property type="entry name" value="INNER MEMBRANE PROTEIN"/>
    <property type="match status" value="1"/>
</dbReference>
<keyword evidence="4" id="KW-1185">Reference proteome</keyword>
<dbReference type="InterPro" id="IPR007349">
    <property type="entry name" value="DUF418"/>
</dbReference>
<keyword evidence="1" id="KW-0472">Membrane</keyword>
<evidence type="ECO:0000256" key="1">
    <source>
        <dbReference type="SAM" id="Phobius"/>
    </source>
</evidence>
<gene>
    <name evidence="3" type="ORF">ACIBG2_40005</name>
</gene>
<keyword evidence="1" id="KW-1133">Transmembrane helix</keyword>
<name>A0ABW7Z7Y3_9ACTN</name>
<dbReference type="RefSeq" id="WP_397089387.1">
    <property type="nucleotide sequence ID" value="NZ_JBITGY010000012.1"/>
</dbReference>
<dbReference type="Proteomes" id="UP001612741">
    <property type="component" value="Unassembled WGS sequence"/>
</dbReference>
<keyword evidence="1" id="KW-0812">Transmembrane</keyword>
<protein>
    <submittedName>
        <fullName evidence="3">DUF418 domain-containing protein</fullName>
    </submittedName>
</protein>
<feature type="transmembrane region" description="Helical" evidence="1">
    <location>
        <begin position="197"/>
        <end position="217"/>
    </location>
</feature>
<feature type="transmembrane region" description="Helical" evidence="1">
    <location>
        <begin position="272"/>
        <end position="294"/>
    </location>
</feature>
<dbReference type="Pfam" id="PF04235">
    <property type="entry name" value="DUF418"/>
    <property type="match status" value="1"/>
</dbReference>
<sequence length="385" mass="41648">MTTTATMPAPKSTTARSLAPDLARGLMLLGIALAHAPQFLLDWSRGSSVLNDVAHFFTTLVTDNQARGMFVFLFGYGLGQLTQRQYARGSEWPSVRKLLRRRSFWLILIGLAHAVVLVPFDVIAVYGLTMLFLASLVRARDSVLWWLGGVTLIPGALFLTWQSVQVYTTALQGSPFTIAKYMEPTFAGHLLTNAVGWPAKTVVAILFGVPGMAWGLLAARKRMLDEPERNVALLKRIALLCLGAALAGRLPAALLAVGVWSGGTPAVWLTYAAHSFTGYIGGIGAAAAIGLACVRIGHSRGRLTTSLAAMGQRSMTFYLAQSVVWVVLFYPFTLGLRDDVSFAASLAIAVVMWAASLPVASWMQRKGYRGPFESLLRRMSASPSR</sequence>
<organism evidence="3 4">
    <name type="scientific">Nonomuraea typhae</name>
    <dbReference type="NCBI Taxonomy" id="2603600"/>
    <lineage>
        <taxon>Bacteria</taxon>
        <taxon>Bacillati</taxon>
        <taxon>Actinomycetota</taxon>
        <taxon>Actinomycetes</taxon>
        <taxon>Streptosporangiales</taxon>
        <taxon>Streptosporangiaceae</taxon>
        <taxon>Nonomuraea</taxon>
    </lineage>
</organism>
<feature type="transmembrane region" description="Helical" evidence="1">
    <location>
        <begin position="143"/>
        <end position="161"/>
    </location>
</feature>